<dbReference type="PANTHER" id="PTHR35010:SF4">
    <property type="entry name" value="BLL5781 PROTEIN"/>
    <property type="match status" value="1"/>
</dbReference>
<gene>
    <name evidence="2" type="ORF">J3R73_005143</name>
</gene>
<reference evidence="2 3" key="1">
    <citation type="submission" date="2023-07" db="EMBL/GenBank/DDBJ databases">
        <title>Genomic Encyclopedia of Type Strains, Phase IV (KMG-IV): sequencing the most valuable type-strain genomes for metagenomic binning, comparative biology and taxonomic classification.</title>
        <authorList>
            <person name="Goeker M."/>
        </authorList>
    </citation>
    <scope>NUCLEOTIDE SEQUENCE [LARGE SCALE GENOMIC DNA]</scope>
    <source>
        <strain evidence="2 3">DSM 5896</strain>
    </source>
</reference>
<keyword evidence="3" id="KW-1185">Reference proteome</keyword>
<organism evidence="2 3">
    <name type="scientific">Labrys monachus</name>
    <dbReference type="NCBI Taxonomy" id="217067"/>
    <lineage>
        <taxon>Bacteria</taxon>
        <taxon>Pseudomonadati</taxon>
        <taxon>Pseudomonadota</taxon>
        <taxon>Alphaproteobacteria</taxon>
        <taxon>Hyphomicrobiales</taxon>
        <taxon>Xanthobacteraceae</taxon>
        <taxon>Labrys</taxon>
    </lineage>
</organism>
<dbReference type="Gene3D" id="3.30.450.180">
    <property type="match status" value="1"/>
</dbReference>
<dbReference type="PROSITE" id="PS50943">
    <property type="entry name" value="HTH_CROC1"/>
    <property type="match status" value="1"/>
</dbReference>
<dbReference type="InterPro" id="IPR001387">
    <property type="entry name" value="Cro/C1-type_HTH"/>
</dbReference>
<dbReference type="EMBL" id="JAUSVK010000001">
    <property type="protein sequence ID" value="MDQ0395351.1"/>
    <property type="molecule type" value="Genomic_DNA"/>
</dbReference>
<dbReference type="Proteomes" id="UP001237448">
    <property type="component" value="Unassembled WGS sequence"/>
</dbReference>
<dbReference type="SUPFAM" id="SSF47413">
    <property type="entry name" value="lambda repressor-like DNA-binding domains"/>
    <property type="match status" value="1"/>
</dbReference>
<evidence type="ECO:0000313" key="2">
    <source>
        <dbReference type="EMBL" id="MDQ0395351.1"/>
    </source>
</evidence>
<evidence type="ECO:0000259" key="1">
    <source>
        <dbReference type="PROSITE" id="PS50943"/>
    </source>
</evidence>
<feature type="domain" description="HTH cro/C1-type" evidence="1">
    <location>
        <begin position="13"/>
        <end position="67"/>
    </location>
</feature>
<evidence type="ECO:0000313" key="3">
    <source>
        <dbReference type="Proteomes" id="UP001237448"/>
    </source>
</evidence>
<dbReference type="Pfam" id="PF17765">
    <property type="entry name" value="MLTR_LBD"/>
    <property type="match status" value="1"/>
</dbReference>
<proteinExistence type="predicted"/>
<comment type="caution">
    <text evidence="2">The sequence shown here is derived from an EMBL/GenBank/DDBJ whole genome shotgun (WGS) entry which is preliminary data.</text>
</comment>
<dbReference type="PANTHER" id="PTHR35010">
    <property type="entry name" value="BLL4672 PROTEIN-RELATED"/>
    <property type="match status" value="1"/>
</dbReference>
<protein>
    <submittedName>
        <fullName evidence="2">Transcriptional regulator with XRE-family HTH domain</fullName>
    </submittedName>
</protein>
<sequence>MIGRPAQSIGHYLREWRQRRRMSQLDFALEAEISQRHLSFIESGRSVPSREMVHHLAERLDVPLRERNVLFLAAGYAPVFPERPLDDPALRPAREAIDLVLRGHEPFPALAVDRHWTLVASNAAVAPLLAGVTEARLLEPPVNVLRLALHPGGLAPHIANLPEWRAHLLDRLRHQVWITGDPVLSGLMAELSGYPDRAATPVRRLAPQPRDYAGVVVPLELVTEAGLLSFFSTVTVFGTPIDITLSELALEAFFPADAETAEILRRLAAERQAS</sequence>
<dbReference type="SMART" id="SM00530">
    <property type="entry name" value="HTH_XRE"/>
    <property type="match status" value="1"/>
</dbReference>
<name>A0ABU0FL66_9HYPH</name>
<dbReference type="CDD" id="cd00093">
    <property type="entry name" value="HTH_XRE"/>
    <property type="match status" value="1"/>
</dbReference>
<dbReference type="InterPro" id="IPR010982">
    <property type="entry name" value="Lambda_DNA-bd_dom_sf"/>
</dbReference>
<dbReference type="RefSeq" id="WP_370880010.1">
    <property type="nucleotide sequence ID" value="NZ_JAUSVK010000001.1"/>
</dbReference>
<dbReference type="Gene3D" id="1.10.260.40">
    <property type="entry name" value="lambda repressor-like DNA-binding domains"/>
    <property type="match status" value="1"/>
</dbReference>
<dbReference type="InterPro" id="IPR041413">
    <property type="entry name" value="MLTR_LBD"/>
</dbReference>
<accession>A0ABU0FL66</accession>
<dbReference type="Pfam" id="PF13560">
    <property type="entry name" value="HTH_31"/>
    <property type="match status" value="1"/>
</dbReference>